<comment type="similarity">
    <text evidence="7">Belongs to the alanine racemase family.</text>
</comment>
<feature type="binding site" evidence="7 9">
    <location>
        <position position="314"/>
    </location>
    <ligand>
        <name>substrate</name>
    </ligand>
</feature>
<dbReference type="RefSeq" id="WP_138674141.1">
    <property type="nucleotide sequence ID" value="NZ_VCKY01000421.1"/>
</dbReference>
<dbReference type="GO" id="GO:0030632">
    <property type="term" value="P:D-alanine biosynthetic process"/>
    <property type="evidence" value="ECO:0007669"/>
    <property type="project" value="UniProtKB-UniRule"/>
</dbReference>
<comment type="caution">
    <text evidence="11">The sequence shown here is derived from an EMBL/GenBank/DDBJ whole genome shotgun (WGS) entry which is preliminary data.</text>
</comment>
<evidence type="ECO:0000256" key="6">
    <source>
        <dbReference type="ARBA" id="ARBA00072221"/>
    </source>
</evidence>
<evidence type="ECO:0000313" key="11">
    <source>
        <dbReference type="EMBL" id="TMR06384.1"/>
    </source>
</evidence>
<dbReference type="SMART" id="SM01005">
    <property type="entry name" value="Ala_racemase_C"/>
    <property type="match status" value="1"/>
</dbReference>
<evidence type="ECO:0000259" key="10">
    <source>
        <dbReference type="SMART" id="SM01005"/>
    </source>
</evidence>
<dbReference type="HAMAP" id="MF_01201">
    <property type="entry name" value="Ala_racemase"/>
    <property type="match status" value="1"/>
</dbReference>
<dbReference type="AlphaFoldDB" id="A0A5S4EUU1"/>
<feature type="modified residue" description="N6-(pyridoxal phosphate)lysine" evidence="7 8">
    <location>
        <position position="35"/>
    </location>
</feature>
<comment type="function">
    <text evidence="7">Catalyzes the interconversion of L-alanine and D-alanine. May also act on other amino acids.</text>
</comment>
<dbReference type="Proteomes" id="UP000309128">
    <property type="component" value="Unassembled WGS sequence"/>
</dbReference>
<evidence type="ECO:0000256" key="1">
    <source>
        <dbReference type="ARBA" id="ARBA00000316"/>
    </source>
</evidence>
<sequence length="375" mass="39346">MATPAQARVDLAAIRQNVALLKERAGGAELMGAVKADAYGHGLVPCSAAVLEGGASRLGTAFVREALELRAGGVTAPILAWLITPGEPLDEALAQDVELSAADDRLLDEIAAAARRTGRTAKLHLEADTGMSRGGSPLAAWPGLLARALELRAEGVIEIIGLWSHFACADIPGHPSIEQQLEAFQTALKLAEQAGAAGSHVIRHISNSAATMTLPEARYDLVRPGIAMYGLSPIPELGDFGLRPAMTLTAQVGLAKRVPEGAGVSYAHLYVTDRETTLGLVPLGYADGILRHATGRAEVLAGGRRRLITGRVCMDQFMIDMGDDPLAAGDEVVLFGPGDGGEPTVQEWADTLGTITHEIVTRIGARVPRVYEGRA</sequence>
<dbReference type="EC" id="5.1.1.1" evidence="3 7"/>
<dbReference type="GO" id="GO:0030170">
    <property type="term" value="F:pyridoxal phosphate binding"/>
    <property type="evidence" value="ECO:0007669"/>
    <property type="project" value="UniProtKB-UniRule"/>
</dbReference>
<dbReference type="PANTHER" id="PTHR30511:SF0">
    <property type="entry name" value="ALANINE RACEMASE, CATABOLIC-RELATED"/>
    <property type="match status" value="1"/>
</dbReference>
<comment type="catalytic activity">
    <reaction evidence="1 7">
        <text>L-alanine = D-alanine</text>
        <dbReference type="Rhea" id="RHEA:20249"/>
        <dbReference type="ChEBI" id="CHEBI:57416"/>
        <dbReference type="ChEBI" id="CHEBI:57972"/>
        <dbReference type="EC" id="5.1.1.1"/>
    </reaction>
</comment>
<dbReference type="PANTHER" id="PTHR30511">
    <property type="entry name" value="ALANINE RACEMASE"/>
    <property type="match status" value="1"/>
</dbReference>
<evidence type="ECO:0000256" key="9">
    <source>
        <dbReference type="PIRSR" id="PIRSR600821-52"/>
    </source>
</evidence>
<evidence type="ECO:0000256" key="2">
    <source>
        <dbReference type="ARBA" id="ARBA00001933"/>
    </source>
</evidence>
<feature type="active site" description="Proton acceptor; specific for D-alanine" evidence="7">
    <location>
        <position position="35"/>
    </location>
</feature>
<evidence type="ECO:0000313" key="12">
    <source>
        <dbReference type="Proteomes" id="UP000309128"/>
    </source>
</evidence>
<evidence type="ECO:0000256" key="4">
    <source>
        <dbReference type="ARBA" id="ARBA00022898"/>
    </source>
</evidence>
<feature type="active site" description="Proton acceptor; specific for L-alanine" evidence="7">
    <location>
        <position position="266"/>
    </location>
</feature>
<dbReference type="Pfam" id="PF01168">
    <property type="entry name" value="Ala_racemase_N"/>
    <property type="match status" value="1"/>
</dbReference>
<dbReference type="PRINTS" id="PR00992">
    <property type="entry name" value="ALARACEMASE"/>
</dbReference>
<gene>
    <name evidence="11" type="primary">alr</name>
    <name evidence="11" type="ORF">ETD86_52810</name>
</gene>
<dbReference type="InterPro" id="IPR000821">
    <property type="entry name" value="Ala_racemase"/>
</dbReference>
<dbReference type="EMBL" id="VCKY01000421">
    <property type="protein sequence ID" value="TMR06384.1"/>
    <property type="molecule type" value="Genomic_DNA"/>
</dbReference>
<dbReference type="InterPro" id="IPR009006">
    <property type="entry name" value="Ala_racemase/Decarboxylase_C"/>
</dbReference>
<dbReference type="FunFam" id="2.40.37.10:FF:000015">
    <property type="entry name" value="Alanine racemase"/>
    <property type="match status" value="1"/>
</dbReference>
<dbReference type="SUPFAM" id="SSF50621">
    <property type="entry name" value="Alanine racemase C-terminal domain-like"/>
    <property type="match status" value="1"/>
</dbReference>
<evidence type="ECO:0000256" key="7">
    <source>
        <dbReference type="HAMAP-Rule" id="MF_01201"/>
    </source>
</evidence>
<dbReference type="Pfam" id="PF00842">
    <property type="entry name" value="Ala_racemase_C"/>
    <property type="match status" value="1"/>
</dbReference>
<evidence type="ECO:0000256" key="3">
    <source>
        <dbReference type="ARBA" id="ARBA00013089"/>
    </source>
</evidence>
<comment type="pathway">
    <text evidence="7">Amino-acid biosynthesis; D-alanine biosynthesis; D-alanine from L-alanine: step 1/1.</text>
</comment>
<dbReference type="SUPFAM" id="SSF51419">
    <property type="entry name" value="PLP-binding barrel"/>
    <property type="match status" value="1"/>
</dbReference>
<accession>A0A5S4EUU1</accession>
<evidence type="ECO:0000256" key="5">
    <source>
        <dbReference type="ARBA" id="ARBA00023235"/>
    </source>
</evidence>
<dbReference type="Gene3D" id="3.20.20.10">
    <property type="entry name" value="Alanine racemase"/>
    <property type="match status" value="1"/>
</dbReference>
<reference evidence="11 12" key="1">
    <citation type="submission" date="2019-05" db="EMBL/GenBank/DDBJ databases">
        <title>Draft genome sequence of Nonomuraea turkmeniaca DSM 43926.</title>
        <authorList>
            <person name="Saricaoglu S."/>
            <person name="Isik K."/>
        </authorList>
    </citation>
    <scope>NUCLEOTIDE SEQUENCE [LARGE SCALE GENOMIC DNA]</scope>
    <source>
        <strain evidence="11 12">DSM 43926</strain>
    </source>
</reference>
<proteinExistence type="inferred from homology"/>
<comment type="cofactor">
    <cofactor evidence="2 7 8">
        <name>pyridoxal 5'-phosphate</name>
        <dbReference type="ChEBI" id="CHEBI:597326"/>
    </cofactor>
</comment>
<keyword evidence="5 7" id="KW-0413">Isomerase</keyword>
<dbReference type="GO" id="GO:0005829">
    <property type="term" value="C:cytosol"/>
    <property type="evidence" value="ECO:0007669"/>
    <property type="project" value="TreeGrafter"/>
</dbReference>
<evidence type="ECO:0000256" key="8">
    <source>
        <dbReference type="PIRSR" id="PIRSR600821-50"/>
    </source>
</evidence>
<keyword evidence="4 7" id="KW-0663">Pyridoxal phosphate</keyword>
<dbReference type="CDD" id="cd00430">
    <property type="entry name" value="PLPDE_III_AR"/>
    <property type="match status" value="1"/>
</dbReference>
<keyword evidence="12" id="KW-1185">Reference proteome</keyword>
<organism evidence="11 12">
    <name type="scientific">Nonomuraea turkmeniaca</name>
    <dbReference type="NCBI Taxonomy" id="103838"/>
    <lineage>
        <taxon>Bacteria</taxon>
        <taxon>Bacillati</taxon>
        <taxon>Actinomycetota</taxon>
        <taxon>Actinomycetes</taxon>
        <taxon>Streptosporangiales</taxon>
        <taxon>Streptosporangiaceae</taxon>
        <taxon>Nonomuraea</taxon>
    </lineage>
</organism>
<dbReference type="UniPathway" id="UPA00042">
    <property type="reaction ID" value="UER00497"/>
</dbReference>
<protein>
    <recommendedName>
        <fullName evidence="6 7">Alanine racemase</fullName>
        <ecNumber evidence="3 7">5.1.1.1</ecNumber>
    </recommendedName>
</protein>
<dbReference type="PROSITE" id="PS00395">
    <property type="entry name" value="ALANINE_RACEMASE"/>
    <property type="match status" value="1"/>
</dbReference>
<dbReference type="InterPro" id="IPR029066">
    <property type="entry name" value="PLP-binding_barrel"/>
</dbReference>
<name>A0A5S4EUU1_9ACTN</name>
<dbReference type="FunFam" id="3.20.20.10:FF:000002">
    <property type="entry name" value="Alanine racemase"/>
    <property type="match status" value="1"/>
</dbReference>
<dbReference type="InterPro" id="IPR001608">
    <property type="entry name" value="Ala_racemase_N"/>
</dbReference>
<dbReference type="GO" id="GO:0008784">
    <property type="term" value="F:alanine racemase activity"/>
    <property type="evidence" value="ECO:0007669"/>
    <property type="project" value="UniProtKB-UniRule"/>
</dbReference>
<feature type="domain" description="Alanine racemase C-terminal" evidence="10">
    <location>
        <begin position="245"/>
        <end position="372"/>
    </location>
</feature>
<dbReference type="NCBIfam" id="TIGR00492">
    <property type="entry name" value="alr"/>
    <property type="match status" value="1"/>
</dbReference>
<dbReference type="GO" id="GO:0009252">
    <property type="term" value="P:peptidoglycan biosynthetic process"/>
    <property type="evidence" value="ECO:0007669"/>
    <property type="project" value="TreeGrafter"/>
</dbReference>
<dbReference type="InterPro" id="IPR020622">
    <property type="entry name" value="Ala_racemase_pyridoxalP-BS"/>
</dbReference>
<dbReference type="Gene3D" id="2.40.37.10">
    <property type="entry name" value="Lyase, Ornithine Decarboxylase, Chain A, domain 1"/>
    <property type="match status" value="1"/>
</dbReference>
<dbReference type="InterPro" id="IPR011079">
    <property type="entry name" value="Ala_racemase_C"/>
</dbReference>
<dbReference type="OrthoDB" id="9813814at2"/>
<feature type="binding site" evidence="7 9">
    <location>
        <position position="133"/>
    </location>
    <ligand>
        <name>substrate</name>
    </ligand>
</feature>